<dbReference type="InterPro" id="IPR012340">
    <property type="entry name" value="NA-bd_OB-fold"/>
</dbReference>
<evidence type="ECO:0000256" key="8">
    <source>
        <dbReference type="ARBA" id="ARBA00022723"/>
    </source>
</evidence>
<comment type="catalytic activity">
    <reaction evidence="20 21">
        <text>tRNA(Lys) + L-lysine + ATP = L-lysyl-tRNA(Lys) + AMP + diphosphate</text>
        <dbReference type="Rhea" id="RHEA:20792"/>
        <dbReference type="Rhea" id="RHEA-COMP:9696"/>
        <dbReference type="Rhea" id="RHEA-COMP:9697"/>
        <dbReference type="ChEBI" id="CHEBI:30616"/>
        <dbReference type="ChEBI" id="CHEBI:32551"/>
        <dbReference type="ChEBI" id="CHEBI:33019"/>
        <dbReference type="ChEBI" id="CHEBI:78442"/>
        <dbReference type="ChEBI" id="CHEBI:78529"/>
        <dbReference type="ChEBI" id="CHEBI:456215"/>
        <dbReference type="EC" id="6.1.1.6"/>
    </reaction>
</comment>
<evidence type="ECO:0000256" key="5">
    <source>
        <dbReference type="ARBA" id="ARBA00022598"/>
    </source>
</evidence>
<dbReference type="InterPro" id="IPR006195">
    <property type="entry name" value="aa-tRNA-synth_II"/>
</dbReference>
<dbReference type="InterPro" id="IPR044136">
    <property type="entry name" value="Lys-tRNA-ligase_II_N"/>
</dbReference>
<dbReference type="PROSITE" id="PS50862">
    <property type="entry name" value="AA_TRNA_LIGASE_II"/>
    <property type="match status" value="1"/>
</dbReference>
<dbReference type="InterPro" id="IPR045864">
    <property type="entry name" value="aa-tRNA-synth_II/BPL/LPL"/>
</dbReference>
<gene>
    <name evidence="21" type="primary">lysS</name>
    <name evidence="24" type="ORF">HLY00_6012</name>
</gene>
<dbReference type="GO" id="GO:0000287">
    <property type="term" value="F:magnesium ion binding"/>
    <property type="evidence" value="ECO:0007669"/>
    <property type="project" value="UniProtKB-UniRule"/>
</dbReference>
<dbReference type="Proteomes" id="UP000570517">
    <property type="component" value="Unassembled WGS sequence"/>
</dbReference>
<dbReference type="Gene3D" id="3.30.930.10">
    <property type="entry name" value="Bira Bifunctional Protein, Domain 2"/>
    <property type="match status" value="1"/>
</dbReference>
<dbReference type="EC" id="6.1.1.6" evidence="21"/>
<keyword evidence="12 22" id="KW-1133">Transmembrane helix</keyword>
<dbReference type="HAMAP" id="MF_00252">
    <property type="entry name" value="Lys_tRNA_synth_class2"/>
    <property type="match status" value="1"/>
</dbReference>
<keyword evidence="4" id="KW-1003">Cell membrane</keyword>
<keyword evidence="6 24" id="KW-0808">Transferase</keyword>
<comment type="similarity">
    <text evidence="3">In the C-terminal section; belongs to the class-II aminoacyl-tRNA synthetase family.</text>
</comment>
<feature type="transmembrane region" description="Helical" evidence="22">
    <location>
        <begin position="146"/>
        <end position="169"/>
    </location>
</feature>
<feature type="binding site" evidence="21">
    <location>
        <position position="1019"/>
    </location>
    <ligand>
        <name>Mg(2+)</name>
        <dbReference type="ChEBI" id="CHEBI:18420"/>
        <label>2</label>
    </ligand>
</feature>
<evidence type="ECO:0000313" key="24">
    <source>
        <dbReference type="EMBL" id="NVN50961.1"/>
    </source>
</evidence>
<evidence type="ECO:0000256" key="13">
    <source>
        <dbReference type="ARBA" id="ARBA00023098"/>
    </source>
</evidence>
<dbReference type="NCBIfam" id="NF002821">
    <property type="entry name" value="PRK02983.1"/>
    <property type="match status" value="1"/>
</dbReference>
<feature type="domain" description="Aminoacyl-transfer RNA synthetases class-II family profile" evidence="23">
    <location>
        <begin position="777"/>
        <end position="1093"/>
    </location>
</feature>
<comment type="function">
    <text evidence="18">Catalyzes the production of L-lysyl-tRNA(Lys)transfer and the transfer of a lysyl group from L-lysyl-tRNA(Lys) to membrane-bound phosphatidylglycerol (PG), which produces lysylphosphatidylglycerol (LPG), one of the components of the bacterial membrane with a positive net charge. LPG synthesis contributes to the resistance to cationic antimicrobial peptides (CAMPs) and likely protects M.tuberculosis against the CAMPs produced by competiting microorganisms (bacteriocins). In fact, the modification of anionic phosphatidylglycerol with positively charged L-lysine results in repulsion of the peptides.</text>
</comment>
<dbReference type="GO" id="GO:0000049">
    <property type="term" value="F:tRNA binding"/>
    <property type="evidence" value="ECO:0007669"/>
    <property type="project" value="TreeGrafter"/>
</dbReference>
<keyword evidence="21" id="KW-0963">Cytoplasm</keyword>
<keyword evidence="15 21" id="KW-0030">Aminoacyl-tRNA synthetase</keyword>
<keyword evidence="21" id="KW-0648">Protein biosynthesis</keyword>
<dbReference type="GO" id="GO:0005524">
    <property type="term" value="F:ATP binding"/>
    <property type="evidence" value="ECO:0007669"/>
    <property type="project" value="UniProtKB-UniRule"/>
</dbReference>
<keyword evidence="10 21" id="KW-0067">ATP-binding</keyword>
<evidence type="ECO:0000256" key="4">
    <source>
        <dbReference type="ARBA" id="ARBA00022475"/>
    </source>
</evidence>
<dbReference type="Pfam" id="PF01336">
    <property type="entry name" value="tRNA_anti-codon"/>
    <property type="match status" value="1"/>
</dbReference>
<dbReference type="Gene3D" id="2.40.50.140">
    <property type="entry name" value="Nucleic acid-binding proteins"/>
    <property type="match status" value="1"/>
</dbReference>
<dbReference type="CDD" id="cd04322">
    <property type="entry name" value="LysRS_N"/>
    <property type="match status" value="1"/>
</dbReference>
<dbReference type="RefSeq" id="WP_178359285.1">
    <property type="nucleotide sequence ID" value="NZ_JABFYL010000027.1"/>
</dbReference>
<evidence type="ECO:0000256" key="11">
    <source>
        <dbReference type="ARBA" id="ARBA00022842"/>
    </source>
</evidence>
<dbReference type="GO" id="GO:0006629">
    <property type="term" value="P:lipid metabolic process"/>
    <property type="evidence" value="ECO:0007669"/>
    <property type="project" value="UniProtKB-KW"/>
</dbReference>
<evidence type="ECO:0000256" key="12">
    <source>
        <dbReference type="ARBA" id="ARBA00022989"/>
    </source>
</evidence>
<dbReference type="EMBL" id="JABFYL010000027">
    <property type="protein sequence ID" value="NVN50961.1"/>
    <property type="molecule type" value="Genomic_DNA"/>
</dbReference>
<comment type="subunit">
    <text evidence="21">Homodimer.</text>
</comment>
<evidence type="ECO:0000256" key="19">
    <source>
        <dbReference type="ARBA" id="ARBA00047540"/>
    </source>
</evidence>
<evidence type="ECO:0000256" key="17">
    <source>
        <dbReference type="ARBA" id="ARBA00023268"/>
    </source>
</evidence>
<feature type="transmembrane region" description="Helical" evidence="22">
    <location>
        <begin position="56"/>
        <end position="77"/>
    </location>
</feature>
<dbReference type="Pfam" id="PF09924">
    <property type="entry name" value="LPG_synthase_C"/>
    <property type="match status" value="1"/>
</dbReference>
<dbReference type="GO" id="GO:0005829">
    <property type="term" value="C:cytosol"/>
    <property type="evidence" value="ECO:0007669"/>
    <property type="project" value="TreeGrafter"/>
</dbReference>
<evidence type="ECO:0000256" key="1">
    <source>
        <dbReference type="ARBA" id="ARBA00004651"/>
    </source>
</evidence>
<keyword evidence="11 21" id="KW-0460">Magnesium</keyword>
<reference evidence="24 25" key="1">
    <citation type="submission" date="2020-05" db="EMBL/GenBank/DDBJ databases">
        <title>Draft genome sequence of Mycobacterium hippocampi DL, isolated from European seabass, Dicentrarchus labrax, reared in fish farms.</title>
        <authorList>
            <person name="Stathopoulou P."/>
            <person name="Asimakis E."/>
            <person name="Tzokas K."/>
            <person name="Batargias C."/>
            <person name="Tsiamis G."/>
        </authorList>
    </citation>
    <scope>NUCLEOTIDE SEQUENCE [LARGE SCALE GENOMIC DNA]</scope>
    <source>
        <strain evidence="24 25">DL</strain>
    </source>
</reference>
<dbReference type="PANTHER" id="PTHR42918:SF15">
    <property type="entry name" value="LYSINE--TRNA LIGASE, CHLOROPLASTIC_MITOCHONDRIAL"/>
    <property type="match status" value="1"/>
</dbReference>
<dbReference type="GO" id="GO:0006430">
    <property type="term" value="P:lysyl-tRNA aminoacylation"/>
    <property type="evidence" value="ECO:0007669"/>
    <property type="project" value="UniProtKB-UniRule"/>
</dbReference>
<feature type="transmembrane region" description="Helical" evidence="22">
    <location>
        <begin position="17"/>
        <end position="36"/>
    </location>
</feature>
<dbReference type="GO" id="GO:0005886">
    <property type="term" value="C:plasma membrane"/>
    <property type="evidence" value="ECO:0007669"/>
    <property type="project" value="UniProtKB-SubCell"/>
</dbReference>
<evidence type="ECO:0000256" key="14">
    <source>
        <dbReference type="ARBA" id="ARBA00023136"/>
    </source>
</evidence>
<name>A0A850PKM5_9MYCO</name>
<keyword evidence="13" id="KW-0443">Lipid metabolism</keyword>
<evidence type="ECO:0000256" key="20">
    <source>
        <dbReference type="ARBA" id="ARBA00048573"/>
    </source>
</evidence>
<comment type="similarity">
    <text evidence="2">In the N-terminal section; belongs to the LPG synthetase family.</text>
</comment>
<keyword evidence="24" id="KW-0012">Acyltransferase</keyword>
<dbReference type="PANTHER" id="PTHR42918">
    <property type="entry name" value="LYSYL-TRNA SYNTHETASE"/>
    <property type="match status" value="1"/>
</dbReference>
<comment type="caution">
    <text evidence="24">The sequence shown here is derived from an EMBL/GenBank/DDBJ whole genome shotgun (WGS) entry which is preliminary data.</text>
</comment>
<organism evidence="24 25">
    <name type="scientific">Mycolicibacterium hippocampi</name>
    <dbReference type="NCBI Taxonomy" id="659824"/>
    <lineage>
        <taxon>Bacteria</taxon>
        <taxon>Bacillati</taxon>
        <taxon>Actinomycetota</taxon>
        <taxon>Actinomycetes</taxon>
        <taxon>Mycobacteriales</taxon>
        <taxon>Mycobacteriaceae</taxon>
        <taxon>Mycolicibacterium</taxon>
    </lineage>
</organism>
<dbReference type="SUPFAM" id="SSF50249">
    <property type="entry name" value="Nucleic acid-binding proteins"/>
    <property type="match status" value="1"/>
</dbReference>
<keyword evidence="16" id="KW-0046">Antibiotic resistance</keyword>
<keyword evidence="5 21" id="KW-0436">Ligase</keyword>
<dbReference type="InterPro" id="IPR004364">
    <property type="entry name" value="Aa-tRNA-synt_II"/>
</dbReference>
<keyword evidence="17" id="KW-0511">Multifunctional enzyme</keyword>
<accession>A0A850PKM5</accession>
<keyword evidence="9 21" id="KW-0547">Nucleotide-binding</keyword>
<dbReference type="Pfam" id="PF16995">
    <property type="entry name" value="tRNA-synt_2_TM"/>
    <property type="match status" value="1"/>
</dbReference>
<protein>
    <recommendedName>
        <fullName evidence="21">Lysine--tRNA ligase</fullName>
        <ecNumber evidence="21">6.1.1.6</ecNumber>
    </recommendedName>
    <alternativeName>
        <fullName evidence="21">Lysyl-tRNA synthetase</fullName>
        <shortName evidence="21">LysRS</shortName>
    </alternativeName>
</protein>
<feature type="transmembrane region" description="Helical" evidence="22">
    <location>
        <begin position="114"/>
        <end position="134"/>
    </location>
</feature>
<dbReference type="NCBIfam" id="NF001756">
    <property type="entry name" value="PRK00484.1"/>
    <property type="match status" value="1"/>
</dbReference>
<comment type="subcellular location">
    <subcellularLocation>
        <location evidence="1">Cell membrane</location>
        <topology evidence="1">Multi-pass membrane protein</topology>
    </subcellularLocation>
    <subcellularLocation>
        <location evidence="21">Cytoplasm</location>
    </subcellularLocation>
</comment>
<evidence type="ECO:0000256" key="10">
    <source>
        <dbReference type="ARBA" id="ARBA00022840"/>
    </source>
</evidence>
<dbReference type="NCBIfam" id="TIGR00499">
    <property type="entry name" value="lysS_bact"/>
    <property type="match status" value="1"/>
</dbReference>
<evidence type="ECO:0000256" key="21">
    <source>
        <dbReference type="HAMAP-Rule" id="MF_00252"/>
    </source>
</evidence>
<comment type="catalytic activity">
    <reaction evidence="19">
        <text>L-lysyl-tRNA(Lys) + a 1,2-diacyl-sn-glycero-3-phospho-(1'-sn-glycerol) = a 1,2-diacyl-sn-glycero-3-phospho-1'-(3'-O-L-lysyl)-sn-glycerol + tRNA(Lys)</text>
        <dbReference type="Rhea" id="RHEA:10668"/>
        <dbReference type="Rhea" id="RHEA-COMP:9696"/>
        <dbReference type="Rhea" id="RHEA-COMP:9697"/>
        <dbReference type="ChEBI" id="CHEBI:64716"/>
        <dbReference type="ChEBI" id="CHEBI:75792"/>
        <dbReference type="ChEBI" id="CHEBI:78442"/>
        <dbReference type="ChEBI" id="CHEBI:78529"/>
        <dbReference type="EC" id="2.3.2.3"/>
    </reaction>
</comment>
<evidence type="ECO:0000256" key="16">
    <source>
        <dbReference type="ARBA" id="ARBA00023251"/>
    </source>
</evidence>
<keyword evidence="7 22" id="KW-0812">Transmembrane</keyword>
<sequence>MTLTTAAKVRPTSSFRWVPATAGWVVGVIATLSLLASISPLVRSTIRIPREFVNDYIFNFPDTSFAWAFVLALLAAALAARKRIAWLILVLYMVAAAGWNIVDLVEGGERWFQEVGELIGLAFHVAAVVFLLSARKEFWARVRRGALLKAAGVLVAAMGVGTLIGWALLEFFPGTLARPDRFWYALNRVSAFAGADADTFTGHPHVFVNALLGLFGALALMAAAIVLFQSQRADNALTGEDESAIRGLLELYGKNDSLGYFATRRDKAVVFAPNGRAAITYRVEVGVCLASGDPVGDEKSWPQAIEAWLGLCQSYGWAPGVMGASSTGAQAFRAAGLNALQLGDEAILHPDSFRLTGPDMRAVRQAVTRARRAGGSVRIRRHRDIAADEMAQVITRADAWRDTDDERGFSMALGRLGDPADGDCLLVEAVQNDQVVAMLSLVPWGTNGASLDLMRRSPQSPNGTIELMVSELCMQSEDIGVTRVSLNFAMFRSAFEQGAQLGAGPVARLWRWLLVFFSRWWQLETLYRSNMKYQPDWVPRFACYEDARLVPRVGVASVIAEGFLVLPFSRRHEQPHTGHHIAAPGTLVATGLLHSDGTTPDVSGLAVDLPDDDQPRLPEQVRVRMAKLRALQDDGVDAYPVGSPPSHTVTQALTAADGAEVTVAGRVLRLRDYGGVLFAQLRDWSGEAQLLLENSALSDGGAADFTRAIDLGDLIEVTGTVGRSRSGAWSILVTNWRLIGKCLRPLPDKWKGLTDQEARVRARYVDLAINTEARDLIRARSGVLHAIRETLVGKGFLEVETPILQQIHGGANARPFLTHINAYDLDLYLRIAPELYLKRLCVGGVERVFELGRAFRNEGVDFSHNPEFTLLEAYQAHADYHVWIDGCRELIQNAAQAANGAHVFLRPREDGTLEPVDISGRWTVKTVHDAVSEALGEHIDVGTELPALRRLCDKAGIPYLTHWDTGAVVLEMYEHLVEDRTTEPTFYKDFPTSVSPLTRPHRSTPGLAERWDLVAWGVELGTAYSELTDPVEQRRRLQEQSLLASGGDPEAMELDEDFLQAMEYAMPPTGGLGMGVDRVVMLITGRSIRETLPFPLAKPR</sequence>
<evidence type="ECO:0000256" key="15">
    <source>
        <dbReference type="ARBA" id="ARBA00023146"/>
    </source>
</evidence>
<comment type="similarity">
    <text evidence="21">Belongs to the class-II aminoacyl-tRNA synthetase family.</text>
</comment>
<dbReference type="InterPro" id="IPR031553">
    <property type="entry name" value="tRNA-synt_2_TM"/>
</dbReference>
<dbReference type="InterPro" id="IPR002313">
    <property type="entry name" value="Lys-tRNA-ligase_II"/>
</dbReference>
<dbReference type="GO" id="GO:0004824">
    <property type="term" value="F:lysine-tRNA ligase activity"/>
    <property type="evidence" value="ECO:0007669"/>
    <property type="project" value="UniProtKB-UniRule"/>
</dbReference>
<evidence type="ECO:0000256" key="9">
    <source>
        <dbReference type="ARBA" id="ARBA00022741"/>
    </source>
</evidence>
<dbReference type="SUPFAM" id="SSF55681">
    <property type="entry name" value="Class II aaRS and biotin synthetases"/>
    <property type="match status" value="1"/>
</dbReference>
<evidence type="ECO:0000256" key="2">
    <source>
        <dbReference type="ARBA" id="ARBA00005270"/>
    </source>
</evidence>
<proteinExistence type="inferred from homology"/>
<dbReference type="AlphaFoldDB" id="A0A850PKM5"/>
<evidence type="ECO:0000259" key="23">
    <source>
        <dbReference type="PROSITE" id="PS50862"/>
    </source>
</evidence>
<feature type="binding site" evidence="21">
    <location>
        <position position="1019"/>
    </location>
    <ligand>
        <name>Mg(2+)</name>
        <dbReference type="ChEBI" id="CHEBI:18420"/>
        <label>1</label>
    </ligand>
</feature>
<keyword evidence="25" id="KW-1185">Reference proteome</keyword>
<evidence type="ECO:0000256" key="6">
    <source>
        <dbReference type="ARBA" id="ARBA00022679"/>
    </source>
</evidence>
<dbReference type="GO" id="GO:0050071">
    <property type="term" value="F:phosphatidylglycerol lysyltransferase activity"/>
    <property type="evidence" value="ECO:0007669"/>
    <property type="project" value="UniProtKB-EC"/>
</dbReference>
<feature type="binding site" evidence="21">
    <location>
        <position position="1012"/>
    </location>
    <ligand>
        <name>Mg(2+)</name>
        <dbReference type="ChEBI" id="CHEBI:18420"/>
        <label>1</label>
    </ligand>
</feature>
<evidence type="ECO:0000256" key="7">
    <source>
        <dbReference type="ARBA" id="ARBA00022692"/>
    </source>
</evidence>
<evidence type="ECO:0000256" key="22">
    <source>
        <dbReference type="SAM" id="Phobius"/>
    </source>
</evidence>
<evidence type="ECO:0000256" key="18">
    <source>
        <dbReference type="ARBA" id="ARBA00024681"/>
    </source>
</evidence>
<dbReference type="InterPro" id="IPR024320">
    <property type="entry name" value="LPG_synthase_C"/>
</dbReference>
<dbReference type="InterPro" id="IPR018149">
    <property type="entry name" value="Lys-tRNA-synth_II_C"/>
</dbReference>
<evidence type="ECO:0000313" key="25">
    <source>
        <dbReference type="Proteomes" id="UP000570517"/>
    </source>
</evidence>
<comment type="cofactor">
    <cofactor evidence="21">
        <name>Mg(2+)</name>
        <dbReference type="ChEBI" id="CHEBI:18420"/>
    </cofactor>
    <text evidence="21">Binds 3 Mg(2+) ions per subunit.</text>
</comment>
<keyword evidence="8 21" id="KW-0479">Metal-binding</keyword>
<dbReference type="GO" id="GO:0046677">
    <property type="term" value="P:response to antibiotic"/>
    <property type="evidence" value="ECO:0007669"/>
    <property type="project" value="UniProtKB-KW"/>
</dbReference>
<dbReference type="InterPro" id="IPR004365">
    <property type="entry name" value="NA-bd_OB_tRNA"/>
</dbReference>
<dbReference type="Pfam" id="PF00152">
    <property type="entry name" value="tRNA-synt_2"/>
    <property type="match status" value="1"/>
</dbReference>
<feature type="transmembrane region" description="Helical" evidence="22">
    <location>
        <begin position="84"/>
        <end position="102"/>
    </location>
</feature>
<dbReference type="PRINTS" id="PR00982">
    <property type="entry name" value="TRNASYNTHLYS"/>
</dbReference>
<evidence type="ECO:0000256" key="3">
    <source>
        <dbReference type="ARBA" id="ARBA00009968"/>
    </source>
</evidence>
<feature type="transmembrane region" description="Helical" evidence="22">
    <location>
        <begin position="206"/>
        <end position="228"/>
    </location>
</feature>
<keyword evidence="14 22" id="KW-0472">Membrane</keyword>